<organism evidence="1 2">
    <name type="scientific">Senna tora</name>
    <dbReference type="NCBI Taxonomy" id="362788"/>
    <lineage>
        <taxon>Eukaryota</taxon>
        <taxon>Viridiplantae</taxon>
        <taxon>Streptophyta</taxon>
        <taxon>Embryophyta</taxon>
        <taxon>Tracheophyta</taxon>
        <taxon>Spermatophyta</taxon>
        <taxon>Magnoliopsida</taxon>
        <taxon>eudicotyledons</taxon>
        <taxon>Gunneridae</taxon>
        <taxon>Pentapetalae</taxon>
        <taxon>rosids</taxon>
        <taxon>fabids</taxon>
        <taxon>Fabales</taxon>
        <taxon>Fabaceae</taxon>
        <taxon>Caesalpinioideae</taxon>
        <taxon>Cassia clade</taxon>
        <taxon>Senna</taxon>
    </lineage>
</organism>
<name>A0A834SS18_9FABA</name>
<dbReference type="Proteomes" id="UP000634136">
    <property type="component" value="Unassembled WGS sequence"/>
</dbReference>
<accession>A0A834SS18</accession>
<keyword evidence="2" id="KW-1185">Reference proteome</keyword>
<proteinExistence type="predicted"/>
<evidence type="ECO:0000313" key="1">
    <source>
        <dbReference type="EMBL" id="KAF7806477.1"/>
    </source>
</evidence>
<reference evidence="1" key="1">
    <citation type="submission" date="2020-09" db="EMBL/GenBank/DDBJ databases">
        <title>Genome-Enabled Discovery of Anthraquinone Biosynthesis in Senna tora.</title>
        <authorList>
            <person name="Kang S.-H."/>
            <person name="Pandey R.P."/>
            <person name="Lee C.-M."/>
            <person name="Sim J.-S."/>
            <person name="Jeong J.-T."/>
            <person name="Choi B.-S."/>
            <person name="Jung M."/>
            <person name="Ginzburg D."/>
            <person name="Zhao K."/>
            <person name="Won S.Y."/>
            <person name="Oh T.-J."/>
            <person name="Yu Y."/>
            <person name="Kim N.-H."/>
            <person name="Lee O.R."/>
            <person name="Lee T.-H."/>
            <person name="Bashyal P."/>
            <person name="Kim T.-S."/>
            <person name="Lee W.-H."/>
            <person name="Kawkins C."/>
            <person name="Kim C.-K."/>
            <person name="Kim J.S."/>
            <person name="Ahn B.O."/>
            <person name="Rhee S.Y."/>
            <person name="Sohng J.K."/>
        </authorList>
    </citation>
    <scope>NUCLEOTIDE SEQUENCE</scope>
    <source>
        <tissue evidence="1">Leaf</tissue>
    </source>
</reference>
<comment type="caution">
    <text evidence="1">The sequence shown here is derived from an EMBL/GenBank/DDBJ whole genome shotgun (WGS) entry which is preliminary data.</text>
</comment>
<protein>
    <submittedName>
        <fullName evidence="1">Uncharacterized protein</fullName>
    </submittedName>
</protein>
<gene>
    <name evidence="1" type="ORF">G2W53_038638</name>
</gene>
<evidence type="ECO:0000313" key="2">
    <source>
        <dbReference type="Proteomes" id="UP000634136"/>
    </source>
</evidence>
<sequence length="30" mass="3368">METSRGAIVDDKSQSRLWAITKSVVASKRF</sequence>
<dbReference type="EMBL" id="JAAIUW010000012">
    <property type="protein sequence ID" value="KAF7806477.1"/>
    <property type="molecule type" value="Genomic_DNA"/>
</dbReference>
<dbReference type="AlphaFoldDB" id="A0A834SS18"/>